<organism evidence="1 2">
    <name type="scientific">Paraburkholderia caribensis</name>
    <dbReference type="NCBI Taxonomy" id="75105"/>
    <lineage>
        <taxon>Bacteria</taxon>
        <taxon>Pseudomonadati</taxon>
        <taxon>Pseudomonadota</taxon>
        <taxon>Betaproteobacteria</taxon>
        <taxon>Burkholderiales</taxon>
        <taxon>Burkholderiaceae</taxon>
        <taxon>Paraburkholderia</taxon>
    </lineage>
</organism>
<gene>
    <name evidence="1" type="ORF">VOI32_26190</name>
</gene>
<dbReference type="RefSeq" id="WP_257722149.1">
    <property type="nucleotide sequence ID" value="NZ_CADFFM010000007.1"/>
</dbReference>
<evidence type="ECO:0000313" key="1">
    <source>
        <dbReference type="EMBL" id="MEO1757412.1"/>
    </source>
</evidence>
<dbReference type="EMBL" id="JAYLVJ010000037">
    <property type="protein sequence ID" value="MEO1757412.1"/>
    <property type="molecule type" value="Genomic_DNA"/>
</dbReference>
<sequence>MPIESGVAYQYRKKSSGTVIAQFMVEQAAIVCVDIPVQSRRNGS</sequence>
<evidence type="ECO:0000313" key="2">
    <source>
        <dbReference type="Proteomes" id="UP001462961"/>
    </source>
</evidence>
<accession>A0ABV0E2I1</accession>
<keyword evidence="2" id="KW-1185">Reference proteome</keyword>
<proteinExistence type="predicted"/>
<protein>
    <submittedName>
        <fullName evidence="1">Uncharacterized protein</fullName>
    </submittedName>
</protein>
<reference evidence="1 2" key="1">
    <citation type="submission" date="2024-01" db="EMBL/GenBank/DDBJ databases">
        <title>The diversity of rhizobia nodulating Mimosa spp. in eleven states of Brazil covering several biomes is determined by host plant, location, and edaphic factors.</title>
        <authorList>
            <person name="Rouws L."/>
            <person name="Barauna A."/>
            <person name="Beukes C."/>
            <person name="De Faria S.M."/>
            <person name="Gross E."/>
            <person name="Dos Reis Junior F.B."/>
            <person name="Simon M."/>
            <person name="Maluk M."/>
            <person name="Odee D.W."/>
            <person name="Kenicer G."/>
            <person name="Young J.P.W."/>
            <person name="Reis V.M."/>
            <person name="Zilli J."/>
            <person name="James E.K."/>
        </authorList>
    </citation>
    <scope>NUCLEOTIDE SEQUENCE [LARGE SCALE GENOMIC DNA]</scope>
    <source>
        <strain evidence="1 2">JHI1651</strain>
    </source>
</reference>
<name>A0ABV0E2I1_9BURK</name>
<dbReference type="Proteomes" id="UP001462961">
    <property type="component" value="Unassembled WGS sequence"/>
</dbReference>
<comment type="caution">
    <text evidence="1">The sequence shown here is derived from an EMBL/GenBank/DDBJ whole genome shotgun (WGS) entry which is preliminary data.</text>
</comment>